<feature type="domain" description="RNA-binding S4" evidence="4">
    <location>
        <begin position="1"/>
        <end position="63"/>
    </location>
</feature>
<dbReference type="InterPro" id="IPR036986">
    <property type="entry name" value="S4_RNA-bd_sf"/>
</dbReference>
<dbReference type="InterPro" id="IPR047048">
    <property type="entry name" value="TlyA"/>
</dbReference>
<organism evidence="6">
    <name type="scientific">Wolinella succinogenes (strain ATCC 29543 / DSM 1740 / CCUG 13145 / JCM 31913 / LMG 7466 / NCTC 11488 / FDC 602W)</name>
    <name type="common">Vibrio succinogenes</name>
    <dbReference type="NCBI Taxonomy" id="273121"/>
    <lineage>
        <taxon>Bacteria</taxon>
        <taxon>Pseudomonadati</taxon>
        <taxon>Campylobacterota</taxon>
        <taxon>Epsilonproteobacteria</taxon>
        <taxon>Campylobacterales</taxon>
        <taxon>Helicobacteraceae</taxon>
        <taxon>Wolinella</taxon>
    </lineage>
</organism>
<dbReference type="CDD" id="cd00165">
    <property type="entry name" value="S4"/>
    <property type="match status" value="1"/>
</dbReference>
<dbReference type="InterPro" id="IPR002877">
    <property type="entry name" value="RNA_MeTrfase_FtsJ_dom"/>
</dbReference>
<dbReference type="Proteomes" id="UP000000422">
    <property type="component" value="Chromosome"/>
</dbReference>
<dbReference type="Pfam" id="PF01728">
    <property type="entry name" value="FtsJ"/>
    <property type="match status" value="1"/>
</dbReference>
<accession>Q7M9Y6</accession>
<dbReference type="CDD" id="cd02440">
    <property type="entry name" value="AdoMet_MTases"/>
    <property type="match status" value="1"/>
</dbReference>
<evidence type="ECO:0000256" key="1">
    <source>
        <dbReference type="ARBA" id="ARBA00022884"/>
    </source>
</evidence>
<dbReference type="InterPro" id="IPR029063">
    <property type="entry name" value="SAM-dependent_MTases_sf"/>
</dbReference>
<keyword evidence="1 3" id="KW-0694">RNA-binding</keyword>
<dbReference type="NCBIfam" id="TIGR00478">
    <property type="entry name" value="tly"/>
    <property type="match status" value="1"/>
</dbReference>
<evidence type="ECO:0000256" key="2">
    <source>
        <dbReference type="ARBA" id="ARBA00029460"/>
    </source>
</evidence>
<dbReference type="Pfam" id="PF01479">
    <property type="entry name" value="S4"/>
    <property type="match status" value="1"/>
</dbReference>
<dbReference type="RefSeq" id="WP_011138517.1">
    <property type="nucleotide sequence ID" value="NC_005090.1"/>
</dbReference>
<comment type="similarity">
    <text evidence="2">Belongs to the TlyA family.</text>
</comment>
<dbReference type="SUPFAM" id="SSF55174">
    <property type="entry name" value="Alpha-L RNA-binding motif"/>
    <property type="match status" value="1"/>
</dbReference>
<gene>
    <name evidence="5" type="primary">HLYA</name>
    <name evidence="5" type="ordered locus">WS0585</name>
</gene>
<dbReference type="GO" id="GO:0008168">
    <property type="term" value="F:methyltransferase activity"/>
    <property type="evidence" value="ECO:0007669"/>
    <property type="project" value="InterPro"/>
</dbReference>
<evidence type="ECO:0000256" key="3">
    <source>
        <dbReference type="PROSITE-ProRule" id="PRU00182"/>
    </source>
</evidence>
<protein>
    <submittedName>
        <fullName evidence="5">PUTATIVE HEMOLYSIN</fullName>
    </submittedName>
</protein>
<evidence type="ECO:0000313" key="5">
    <source>
        <dbReference type="EMBL" id="CAE09717.1"/>
    </source>
</evidence>
<proteinExistence type="inferred from homology"/>
<dbReference type="Gene3D" id="3.40.50.150">
    <property type="entry name" value="Vaccinia Virus protein VP39"/>
    <property type="match status" value="1"/>
</dbReference>
<keyword evidence="6" id="KW-1185">Reference proteome</keyword>
<sequence>MRLDAYLAKESLVPSREKARALILEGQILVDGKAASKPSMEVMEGVSIELLSPSRYVGRAALKLQGFLESHPEISLKGERVLDIGSSTGGFAQVALQAGALSVTCVDVGRDQLAKELREDSRIALFEGMDIRDFQDEPFNWVLCDVSFISLSKVLPDIHRLCAQGAILLFKPQFEVGREAKRNRKGVVVEADRIHVRLKEFGAECERFGFKVDACEPSKTKGKEGNEEFFLYIRRS</sequence>
<dbReference type="PANTHER" id="PTHR32319:SF0">
    <property type="entry name" value="BACTERIAL HEMOLYSIN-LIKE PROTEIN"/>
    <property type="match status" value="1"/>
</dbReference>
<dbReference type="Gene3D" id="3.10.290.10">
    <property type="entry name" value="RNA-binding S4 domain"/>
    <property type="match status" value="1"/>
</dbReference>
<reference evidence="5 6" key="1">
    <citation type="journal article" date="2003" name="Proc. Natl. Acad. Sci. U.S.A.">
        <title>Complete genome sequence and analysis of Wolinella succinogenes.</title>
        <authorList>
            <person name="Baar C."/>
            <person name="Eppinger M."/>
            <person name="Raddatz G."/>
            <person name="Simon JM."/>
            <person name="Lanz C."/>
            <person name="Klimmek O."/>
            <person name="Nandakumar R."/>
            <person name="Gross R."/>
            <person name="Rosinus A."/>
            <person name="Keller H."/>
            <person name="Jagtap P."/>
            <person name="Linke B."/>
            <person name="Meyer F."/>
            <person name="Lederer H."/>
            <person name="Schuster S.C."/>
        </authorList>
    </citation>
    <scope>NUCLEOTIDE SEQUENCE [LARGE SCALE GENOMIC DNA]</scope>
    <source>
        <strain evidence="6">ATCC 29543 / DSM 1740 / CCUG 13145 / JCM 31913 / LMG 7466 / NCTC 11488 / FDC 602W</strain>
    </source>
</reference>
<dbReference type="GO" id="GO:0032259">
    <property type="term" value="P:methylation"/>
    <property type="evidence" value="ECO:0007669"/>
    <property type="project" value="InterPro"/>
</dbReference>
<dbReference type="PROSITE" id="PS50889">
    <property type="entry name" value="S4"/>
    <property type="match status" value="1"/>
</dbReference>
<dbReference type="STRING" id="273121.WS0585"/>
<dbReference type="AlphaFoldDB" id="Q7M9Y6"/>
<dbReference type="EMBL" id="BX571658">
    <property type="protein sequence ID" value="CAE09717.1"/>
    <property type="molecule type" value="Genomic_DNA"/>
</dbReference>
<evidence type="ECO:0000259" key="4">
    <source>
        <dbReference type="SMART" id="SM00363"/>
    </source>
</evidence>
<evidence type="ECO:0000313" key="6">
    <source>
        <dbReference type="Proteomes" id="UP000000422"/>
    </source>
</evidence>
<dbReference type="PANTHER" id="PTHR32319">
    <property type="entry name" value="BACTERIAL HEMOLYSIN-LIKE PROTEIN"/>
    <property type="match status" value="1"/>
</dbReference>
<dbReference type="GO" id="GO:0003723">
    <property type="term" value="F:RNA binding"/>
    <property type="evidence" value="ECO:0007669"/>
    <property type="project" value="UniProtKB-KW"/>
</dbReference>
<dbReference type="eggNOG" id="COG1189">
    <property type="taxonomic scope" value="Bacteria"/>
</dbReference>
<dbReference type="InterPro" id="IPR004538">
    <property type="entry name" value="Hemolysin_A/TlyA"/>
</dbReference>
<name>Q7M9Y6_WOLSU</name>
<dbReference type="SUPFAM" id="SSF53335">
    <property type="entry name" value="S-adenosyl-L-methionine-dependent methyltransferases"/>
    <property type="match status" value="1"/>
</dbReference>
<dbReference type="KEGG" id="wsu:WS0585"/>
<dbReference type="InterPro" id="IPR002942">
    <property type="entry name" value="S4_RNA-bd"/>
</dbReference>
<dbReference type="SMART" id="SM00363">
    <property type="entry name" value="S4"/>
    <property type="match status" value="1"/>
</dbReference>
<dbReference type="HOGENOM" id="CLU_058015_1_0_7"/>